<gene>
    <name evidence="2" type="ORF">BK809_0004913</name>
</gene>
<dbReference type="EMBL" id="MSZU01000111">
    <property type="protein sequence ID" value="OMP83532.1"/>
    <property type="molecule type" value="Genomic_DNA"/>
</dbReference>
<dbReference type="Proteomes" id="UP000190776">
    <property type="component" value="Unassembled WGS sequence"/>
</dbReference>
<evidence type="ECO:0000313" key="2">
    <source>
        <dbReference type="EMBL" id="OMP83532.1"/>
    </source>
</evidence>
<feature type="region of interest" description="Disordered" evidence="1">
    <location>
        <begin position="100"/>
        <end position="176"/>
    </location>
</feature>
<dbReference type="AlphaFoldDB" id="A0A1S8B7I8"/>
<organism evidence="2 3">
    <name type="scientific">Diplodia seriata</name>
    <dbReference type="NCBI Taxonomy" id="420778"/>
    <lineage>
        <taxon>Eukaryota</taxon>
        <taxon>Fungi</taxon>
        <taxon>Dikarya</taxon>
        <taxon>Ascomycota</taxon>
        <taxon>Pezizomycotina</taxon>
        <taxon>Dothideomycetes</taxon>
        <taxon>Dothideomycetes incertae sedis</taxon>
        <taxon>Botryosphaeriales</taxon>
        <taxon>Botryosphaeriaceae</taxon>
        <taxon>Diplodia</taxon>
    </lineage>
</organism>
<reference evidence="2 3" key="1">
    <citation type="submission" date="2017-01" db="EMBL/GenBank/DDBJ databases">
        <title>Draft genome sequence of Diplodia seriata F98.1, a fungal species involved in grapevine trunk diseases.</title>
        <authorList>
            <person name="Robert-Siegwald G."/>
            <person name="Vallet J."/>
            <person name="Abou-Mansour E."/>
            <person name="Xu J."/>
            <person name="Rey P."/>
            <person name="Bertsch C."/>
            <person name="Rego C."/>
            <person name="Larignon P."/>
            <person name="Fontaine F."/>
            <person name="Lebrun M.-H."/>
        </authorList>
    </citation>
    <scope>NUCLEOTIDE SEQUENCE [LARGE SCALE GENOMIC DNA]</scope>
    <source>
        <strain evidence="2 3">F98.1</strain>
    </source>
</reference>
<name>A0A1S8B7I8_9PEZI</name>
<comment type="caution">
    <text evidence="2">The sequence shown here is derived from an EMBL/GenBank/DDBJ whole genome shotgun (WGS) entry which is preliminary data.</text>
</comment>
<protein>
    <submittedName>
        <fullName evidence="2">Putative RING finger protein</fullName>
    </submittedName>
</protein>
<feature type="region of interest" description="Disordered" evidence="1">
    <location>
        <begin position="203"/>
        <end position="230"/>
    </location>
</feature>
<evidence type="ECO:0000256" key="1">
    <source>
        <dbReference type="SAM" id="MobiDB-lite"/>
    </source>
</evidence>
<dbReference type="SUPFAM" id="SSF57850">
    <property type="entry name" value="RING/U-box"/>
    <property type="match status" value="1"/>
</dbReference>
<evidence type="ECO:0000313" key="3">
    <source>
        <dbReference type="Proteomes" id="UP000190776"/>
    </source>
</evidence>
<dbReference type="InterPro" id="IPR013083">
    <property type="entry name" value="Znf_RING/FYVE/PHD"/>
</dbReference>
<dbReference type="STRING" id="420778.A0A1S8B7I8"/>
<dbReference type="OrthoDB" id="106784at2759"/>
<sequence length="230" mass="24950">MDLARYGPASNPAMLELELTRHLHSSLTQEEIPIKLRCAICNKLVVNAFGLPCCDQSICGNCQSALPDSCPVCSHSPLSADDCKPKKNLRLTVKAYLKSEEKKRDKERSVSIAAKPDTPVTPGGTAPAVVQSIEQPLDAPDNTFSNAPPGAQELKDQEPGDGAQASEAPQLDTVASTVDQAQNEVRWVDLFFGATLINLRAQMDPNSPRTKNRMIRMPPQNPGPEKTRIP</sequence>
<proteinExistence type="predicted"/>
<accession>A0A1S8B7I8</accession>
<dbReference type="Gene3D" id="3.30.40.10">
    <property type="entry name" value="Zinc/RING finger domain, C3HC4 (zinc finger)"/>
    <property type="match status" value="1"/>
</dbReference>
<feature type="compositionally biased region" description="Basic and acidic residues" evidence="1">
    <location>
        <begin position="100"/>
        <end position="109"/>
    </location>
</feature>